<dbReference type="AlphaFoldDB" id="A0A7Y0L7F3"/>
<dbReference type="Proteomes" id="UP000533476">
    <property type="component" value="Unassembled WGS sequence"/>
</dbReference>
<dbReference type="Pfam" id="PF13274">
    <property type="entry name" value="SocA_Panacea"/>
    <property type="match status" value="1"/>
</dbReference>
<reference evidence="2 3" key="1">
    <citation type="submission" date="2020-04" db="EMBL/GenBank/DDBJ databases">
        <authorList>
            <person name="Zhang R."/>
            <person name="Schippers A."/>
        </authorList>
    </citation>
    <scope>NUCLEOTIDE SEQUENCE [LARGE SCALE GENOMIC DNA]</scope>
    <source>
        <strain evidence="2 3">DSM 109850</strain>
    </source>
</reference>
<name>A0A7Y0L7F3_9FIRM</name>
<organism evidence="2 3">
    <name type="scientific">Sulfobacillus harzensis</name>
    <dbReference type="NCBI Taxonomy" id="2729629"/>
    <lineage>
        <taxon>Bacteria</taxon>
        <taxon>Bacillati</taxon>
        <taxon>Bacillota</taxon>
        <taxon>Clostridia</taxon>
        <taxon>Eubacteriales</taxon>
        <taxon>Clostridiales Family XVII. Incertae Sedis</taxon>
        <taxon>Sulfobacillus</taxon>
    </lineage>
</organism>
<comment type="caution">
    <text evidence="2">The sequence shown here is derived from an EMBL/GenBank/DDBJ whole genome shotgun (WGS) entry which is preliminary data.</text>
</comment>
<evidence type="ECO:0000259" key="1">
    <source>
        <dbReference type="Pfam" id="PF13274"/>
    </source>
</evidence>
<dbReference type="InterPro" id="IPR025272">
    <property type="entry name" value="SocA_Panacea"/>
</dbReference>
<feature type="domain" description="Antitoxin SocA-like Panacea" evidence="1">
    <location>
        <begin position="32"/>
        <end position="130"/>
    </location>
</feature>
<gene>
    <name evidence="2" type="ORF">HIJ39_18945</name>
</gene>
<dbReference type="EMBL" id="JABBVZ010000108">
    <property type="protein sequence ID" value="NMP24403.1"/>
    <property type="molecule type" value="Genomic_DNA"/>
</dbReference>
<keyword evidence="3" id="KW-1185">Reference proteome</keyword>
<proteinExistence type="predicted"/>
<sequence>MEAIRVIDWRDVARYFIAVANATGDLMTNLRLQKLVYYAQAWHLALYDQPLMAGTFKAWVHGPVLPELYQQFKMYGSSPIREERYSDDWLTEFQESVHPDTIELLDDVAETYMGFTAFELERMTHREAPWLEAREGLSPDAHRPIREETMKTYYRQLLNDSHDTH</sequence>
<accession>A0A7Y0L7F3</accession>
<protein>
    <submittedName>
        <fullName evidence="2">SocA family protein</fullName>
    </submittedName>
</protein>
<evidence type="ECO:0000313" key="2">
    <source>
        <dbReference type="EMBL" id="NMP24403.1"/>
    </source>
</evidence>
<evidence type="ECO:0000313" key="3">
    <source>
        <dbReference type="Proteomes" id="UP000533476"/>
    </source>
</evidence>